<dbReference type="InterPro" id="IPR051213">
    <property type="entry name" value="START_lipid_transfer"/>
</dbReference>
<dbReference type="AlphaFoldDB" id="A0A835PXA4"/>
<dbReference type="FunFam" id="3.30.530.20:FF:000006">
    <property type="entry name" value="StAR-related lipid transfer protein 7, mitochondrial"/>
    <property type="match status" value="1"/>
</dbReference>
<dbReference type="PANTHER" id="PTHR19308">
    <property type="entry name" value="PHOSPHATIDYLCHOLINE TRANSFER PROTEIN"/>
    <property type="match status" value="1"/>
</dbReference>
<proteinExistence type="predicted"/>
<protein>
    <recommendedName>
        <fullName evidence="3">START domain-containing protein</fullName>
    </recommendedName>
</protein>
<evidence type="ECO:0000256" key="1">
    <source>
        <dbReference type="SAM" id="MobiDB-lite"/>
    </source>
</evidence>
<dbReference type="GO" id="GO:0008289">
    <property type="term" value="F:lipid binding"/>
    <property type="evidence" value="ECO:0007669"/>
    <property type="project" value="InterPro"/>
</dbReference>
<evidence type="ECO:0000313" key="5">
    <source>
        <dbReference type="Proteomes" id="UP000639772"/>
    </source>
</evidence>
<feature type="domain" description="START" evidence="3">
    <location>
        <begin position="139"/>
        <end position="337"/>
    </location>
</feature>
<keyword evidence="2" id="KW-0812">Transmembrane</keyword>
<evidence type="ECO:0000313" key="4">
    <source>
        <dbReference type="EMBL" id="KAG0462095.1"/>
    </source>
</evidence>
<dbReference type="OrthoDB" id="1295045at2759"/>
<dbReference type="InterPro" id="IPR002913">
    <property type="entry name" value="START_lipid-bd_dom"/>
</dbReference>
<dbReference type="InterPro" id="IPR023393">
    <property type="entry name" value="START-like_dom_sf"/>
</dbReference>
<keyword evidence="2" id="KW-0472">Membrane</keyword>
<dbReference type="PROSITE" id="PS50848">
    <property type="entry name" value="START"/>
    <property type="match status" value="1"/>
</dbReference>
<dbReference type="CDD" id="cd08870">
    <property type="entry name" value="START_STARD2_7-like"/>
    <property type="match status" value="1"/>
</dbReference>
<gene>
    <name evidence="4" type="ORF">HPP92_020571</name>
</gene>
<accession>A0A835PXA4</accession>
<comment type="caution">
    <text evidence="4">The sequence shown here is derived from an EMBL/GenBank/DDBJ whole genome shotgun (WGS) entry which is preliminary data.</text>
</comment>
<dbReference type="Proteomes" id="UP000639772">
    <property type="component" value="Chromosome 11"/>
</dbReference>
<dbReference type="Gene3D" id="3.30.530.20">
    <property type="match status" value="1"/>
</dbReference>
<reference evidence="4 5" key="1">
    <citation type="journal article" date="2020" name="Nat. Food">
        <title>A phased Vanilla planifolia genome enables genetic improvement of flavour and production.</title>
        <authorList>
            <person name="Hasing T."/>
            <person name="Tang H."/>
            <person name="Brym M."/>
            <person name="Khazi F."/>
            <person name="Huang T."/>
            <person name="Chambers A.H."/>
        </authorList>
    </citation>
    <scope>NUCLEOTIDE SEQUENCE [LARGE SCALE GENOMIC DNA]</scope>
    <source>
        <tissue evidence="4">Leaf</tissue>
    </source>
</reference>
<dbReference type="PANTHER" id="PTHR19308:SF39">
    <property type="entry name" value="PHOSPHATIDYLCHOLINE TRANSFER PROTEIN"/>
    <property type="match status" value="1"/>
</dbReference>
<evidence type="ECO:0000256" key="2">
    <source>
        <dbReference type="SAM" id="Phobius"/>
    </source>
</evidence>
<feature type="region of interest" description="Disordered" evidence="1">
    <location>
        <begin position="99"/>
        <end position="119"/>
    </location>
</feature>
<keyword evidence="2" id="KW-1133">Transmembrane helix</keyword>
<evidence type="ECO:0000259" key="3">
    <source>
        <dbReference type="PROSITE" id="PS50848"/>
    </source>
</evidence>
<sequence>MALTLNALIEILGRPTFGGVVSELIVFAAPLWVALVVGLLVGWAWKPRWAADLVGEGKGISEDEYEVKPRGRSDGFGLQLVLPKLDFLRAQLPSCVTHPGADQSFSEGKPTDLGPQPGENEILAVTSEDLKHLSDLVEATDDGPAWIQMMDKTMPNMSYKAWRRDPEKAPPQYRSRTVFEDATPVLVRDFFWADDFRIKSKWDDMLLYHASLKECPVTGTMLVHWVRKFPFFCSDREYTIGRRIWKVDGAYYCVTKGVPCPSLPRQNKPKRVDLYYSSWRIRAVESLRGDGQMTACEVLLFHYEDMGIPWEIAKLGVRQGMWGCVKKIEPGLRAYQVTRNSGEPLSGCAAMAQINSKVDSGYLKSLGTSRRASDDVVEADKSKPWGSNIPKFLIVGGAVALACSLDHGLLTKAIIFGVARRFGKAGKQL</sequence>
<name>A0A835PXA4_VANPL</name>
<organism evidence="4 5">
    <name type="scientific">Vanilla planifolia</name>
    <name type="common">Vanilla</name>
    <dbReference type="NCBI Taxonomy" id="51239"/>
    <lineage>
        <taxon>Eukaryota</taxon>
        <taxon>Viridiplantae</taxon>
        <taxon>Streptophyta</taxon>
        <taxon>Embryophyta</taxon>
        <taxon>Tracheophyta</taxon>
        <taxon>Spermatophyta</taxon>
        <taxon>Magnoliopsida</taxon>
        <taxon>Liliopsida</taxon>
        <taxon>Asparagales</taxon>
        <taxon>Orchidaceae</taxon>
        <taxon>Vanilloideae</taxon>
        <taxon>Vanilleae</taxon>
        <taxon>Vanilla</taxon>
    </lineage>
</organism>
<dbReference type="EMBL" id="JADCNM010000011">
    <property type="protein sequence ID" value="KAG0462095.1"/>
    <property type="molecule type" value="Genomic_DNA"/>
</dbReference>
<dbReference type="SUPFAM" id="SSF55961">
    <property type="entry name" value="Bet v1-like"/>
    <property type="match status" value="1"/>
</dbReference>
<dbReference type="GO" id="GO:0005737">
    <property type="term" value="C:cytoplasm"/>
    <property type="evidence" value="ECO:0007669"/>
    <property type="project" value="UniProtKB-ARBA"/>
</dbReference>
<feature type="transmembrane region" description="Helical" evidence="2">
    <location>
        <begin position="24"/>
        <end position="45"/>
    </location>
</feature>